<reference evidence="2" key="1">
    <citation type="journal article" date="2019" name="Int. J. Syst. Evol. Microbiol.">
        <title>The Global Catalogue of Microorganisms (GCM) 10K type strain sequencing project: providing services to taxonomists for standard genome sequencing and annotation.</title>
        <authorList>
            <consortium name="The Broad Institute Genomics Platform"/>
            <consortium name="The Broad Institute Genome Sequencing Center for Infectious Disease"/>
            <person name="Wu L."/>
            <person name="Ma J."/>
        </authorList>
    </citation>
    <scope>NUCLEOTIDE SEQUENCE [LARGE SCALE GENOMIC DNA]</scope>
    <source>
        <strain evidence="2">JCM 18956</strain>
    </source>
</reference>
<gene>
    <name evidence="1" type="ORF">GCM10025780_14350</name>
</gene>
<organism evidence="1 2">
    <name type="scientific">Frondihabitans cladoniiphilus</name>
    <dbReference type="NCBI Taxonomy" id="715785"/>
    <lineage>
        <taxon>Bacteria</taxon>
        <taxon>Bacillati</taxon>
        <taxon>Actinomycetota</taxon>
        <taxon>Actinomycetes</taxon>
        <taxon>Micrococcales</taxon>
        <taxon>Microbacteriaceae</taxon>
        <taxon>Frondihabitans</taxon>
    </lineage>
</organism>
<dbReference type="InterPro" id="IPR003749">
    <property type="entry name" value="ThiS/MoaD-like"/>
</dbReference>
<sequence length="87" mass="8800">MVTVTLRFFAAARASTGLDELECVSAEPPTIGDLVATLLPAAGVDPADLAGVLERSSFLVDGVTTRDRGLVVADGAVVDVMPPFAGG</sequence>
<name>A0ABP8VVD8_9MICO</name>
<dbReference type="InterPro" id="IPR016155">
    <property type="entry name" value="Mopterin_synth/thiamin_S_b"/>
</dbReference>
<dbReference type="EMBL" id="BAABLM010000002">
    <property type="protein sequence ID" value="GAA4671626.1"/>
    <property type="molecule type" value="Genomic_DNA"/>
</dbReference>
<dbReference type="Pfam" id="PF02597">
    <property type="entry name" value="ThiS"/>
    <property type="match status" value="1"/>
</dbReference>
<proteinExistence type="predicted"/>
<dbReference type="Proteomes" id="UP001501295">
    <property type="component" value="Unassembled WGS sequence"/>
</dbReference>
<dbReference type="SUPFAM" id="SSF54285">
    <property type="entry name" value="MoaD/ThiS"/>
    <property type="match status" value="1"/>
</dbReference>
<dbReference type="Gene3D" id="3.10.20.30">
    <property type="match status" value="1"/>
</dbReference>
<comment type="caution">
    <text evidence="1">The sequence shown here is derived from an EMBL/GenBank/DDBJ whole genome shotgun (WGS) entry which is preliminary data.</text>
</comment>
<accession>A0ABP8VVD8</accession>
<dbReference type="InterPro" id="IPR012675">
    <property type="entry name" value="Beta-grasp_dom_sf"/>
</dbReference>
<protein>
    <submittedName>
        <fullName evidence="1">MoaD/ThiS family protein</fullName>
    </submittedName>
</protein>
<evidence type="ECO:0000313" key="2">
    <source>
        <dbReference type="Proteomes" id="UP001501295"/>
    </source>
</evidence>
<evidence type="ECO:0000313" key="1">
    <source>
        <dbReference type="EMBL" id="GAA4671626.1"/>
    </source>
</evidence>
<keyword evidence="2" id="KW-1185">Reference proteome</keyword>
<dbReference type="RefSeq" id="WP_345374845.1">
    <property type="nucleotide sequence ID" value="NZ_BAABLM010000002.1"/>
</dbReference>